<evidence type="ECO:0000313" key="2">
    <source>
        <dbReference type="Proteomes" id="UP001152888"/>
    </source>
</evidence>
<dbReference type="AlphaFoldDB" id="A0A9P0JX55"/>
<keyword evidence="2" id="KW-1185">Reference proteome</keyword>
<proteinExistence type="predicted"/>
<dbReference type="OrthoDB" id="48509at2759"/>
<accession>A0A9P0JX55</accession>
<dbReference type="Proteomes" id="UP001152888">
    <property type="component" value="Unassembled WGS sequence"/>
</dbReference>
<organism evidence="1 2">
    <name type="scientific">Acanthoscelides obtectus</name>
    <name type="common">Bean weevil</name>
    <name type="synonym">Bruchus obtectus</name>
    <dbReference type="NCBI Taxonomy" id="200917"/>
    <lineage>
        <taxon>Eukaryota</taxon>
        <taxon>Metazoa</taxon>
        <taxon>Ecdysozoa</taxon>
        <taxon>Arthropoda</taxon>
        <taxon>Hexapoda</taxon>
        <taxon>Insecta</taxon>
        <taxon>Pterygota</taxon>
        <taxon>Neoptera</taxon>
        <taxon>Endopterygota</taxon>
        <taxon>Coleoptera</taxon>
        <taxon>Polyphaga</taxon>
        <taxon>Cucujiformia</taxon>
        <taxon>Chrysomeloidea</taxon>
        <taxon>Chrysomelidae</taxon>
        <taxon>Bruchinae</taxon>
        <taxon>Bruchini</taxon>
        <taxon>Acanthoscelides</taxon>
    </lineage>
</organism>
<protein>
    <submittedName>
        <fullName evidence="1">Uncharacterized protein</fullName>
    </submittedName>
</protein>
<evidence type="ECO:0000313" key="1">
    <source>
        <dbReference type="EMBL" id="CAH1962277.1"/>
    </source>
</evidence>
<dbReference type="EMBL" id="CAKOFQ010006700">
    <property type="protein sequence ID" value="CAH1962277.1"/>
    <property type="molecule type" value="Genomic_DNA"/>
</dbReference>
<sequence length="272" mass="27573">MMTDSMNFGPDWIRNLSSEGSTGITGGGTGGGTRYQLAEYRYGREEMLALFDKNAKPPASITNFKCLYSEQCLSPLALLPTTEEEMLASQQQAPVIRGWQNRPGASGGGLGGGVPSLAGVALGAAPWTEEEDRAGAGGTSTVGAAAARMTGVGAGRGLLAAPEVCKLTRPVISGVPGRSIVEGEAAWRTGVALARCPTITLAASQAAATMGRDGAVCPPPRLACSKSGGGRPAGETHRGPGQAAMTIVCLPRGKGAVGAAEVVKGRVEEGQH</sequence>
<reference evidence="1" key="1">
    <citation type="submission" date="2022-03" db="EMBL/GenBank/DDBJ databases">
        <authorList>
            <person name="Sayadi A."/>
        </authorList>
    </citation>
    <scope>NUCLEOTIDE SEQUENCE</scope>
</reference>
<gene>
    <name evidence="1" type="ORF">ACAOBT_LOCUS4603</name>
</gene>
<name>A0A9P0JX55_ACAOB</name>
<comment type="caution">
    <text evidence="1">The sequence shown here is derived from an EMBL/GenBank/DDBJ whole genome shotgun (WGS) entry which is preliminary data.</text>
</comment>